<evidence type="ECO:0000256" key="1">
    <source>
        <dbReference type="ARBA" id="ARBA00023015"/>
    </source>
</evidence>
<accession>A0A5C6UBS1</accession>
<dbReference type="Gene3D" id="1.10.10.10">
    <property type="entry name" value="Winged helix-like DNA-binding domain superfamily/Winged helix DNA-binding domain"/>
    <property type="match status" value="1"/>
</dbReference>
<evidence type="ECO:0000313" key="6">
    <source>
        <dbReference type="EMBL" id="TXC69661.1"/>
    </source>
</evidence>
<dbReference type="AlphaFoldDB" id="A0A5C6UBS1"/>
<dbReference type="GO" id="GO:0003700">
    <property type="term" value="F:DNA-binding transcription factor activity"/>
    <property type="evidence" value="ECO:0007669"/>
    <property type="project" value="TreeGrafter"/>
</dbReference>
<evidence type="ECO:0000256" key="2">
    <source>
        <dbReference type="ARBA" id="ARBA00023125"/>
    </source>
</evidence>
<protein>
    <submittedName>
        <fullName evidence="6">IclR family transcriptional regulator</fullName>
    </submittedName>
</protein>
<keyword evidence="7" id="KW-1185">Reference proteome</keyword>
<dbReference type="Pfam" id="PF01614">
    <property type="entry name" value="IclR_C"/>
    <property type="match status" value="1"/>
</dbReference>
<dbReference type="GO" id="GO:0003677">
    <property type="term" value="F:DNA binding"/>
    <property type="evidence" value="ECO:0007669"/>
    <property type="project" value="UniProtKB-KW"/>
</dbReference>
<dbReference type="SMART" id="SM00346">
    <property type="entry name" value="HTH_ICLR"/>
    <property type="match status" value="1"/>
</dbReference>
<dbReference type="Pfam" id="PF09339">
    <property type="entry name" value="HTH_IclR"/>
    <property type="match status" value="1"/>
</dbReference>
<evidence type="ECO:0000259" key="5">
    <source>
        <dbReference type="PROSITE" id="PS51078"/>
    </source>
</evidence>
<dbReference type="PANTHER" id="PTHR30136:SF24">
    <property type="entry name" value="HTH-TYPE TRANSCRIPTIONAL REPRESSOR ALLR"/>
    <property type="match status" value="1"/>
</dbReference>
<keyword evidence="2" id="KW-0238">DNA-binding</keyword>
<dbReference type="OrthoDB" id="6057486at2"/>
<dbReference type="PROSITE" id="PS51078">
    <property type="entry name" value="ICLR_ED"/>
    <property type="match status" value="1"/>
</dbReference>
<evidence type="ECO:0000313" key="7">
    <source>
        <dbReference type="Proteomes" id="UP000321250"/>
    </source>
</evidence>
<dbReference type="Gene3D" id="3.30.450.40">
    <property type="match status" value="1"/>
</dbReference>
<gene>
    <name evidence="6" type="ORF">FSB78_00795</name>
</gene>
<organism evidence="6 7">
    <name type="scientific">Sphingomonas ginsenosidivorax</name>
    <dbReference type="NCBI Taxonomy" id="862135"/>
    <lineage>
        <taxon>Bacteria</taxon>
        <taxon>Pseudomonadati</taxon>
        <taxon>Pseudomonadota</taxon>
        <taxon>Alphaproteobacteria</taxon>
        <taxon>Sphingomonadales</taxon>
        <taxon>Sphingomonadaceae</taxon>
        <taxon>Sphingomonas</taxon>
    </lineage>
</organism>
<dbReference type="SUPFAM" id="SSF55781">
    <property type="entry name" value="GAF domain-like"/>
    <property type="match status" value="1"/>
</dbReference>
<dbReference type="InterPro" id="IPR014757">
    <property type="entry name" value="Tscrpt_reg_IclR_C"/>
</dbReference>
<evidence type="ECO:0000259" key="4">
    <source>
        <dbReference type="PROSITE" id="PS51077"/>
    </source>
</evidence>
<dbReference type="GO" id="GO:0045892">
    <property type="term" value="P:negative regulation of DNA-templated transcription"/>
    <property type="evidence" value="ECO:0007669"/>
    <property type="project" value="TreeGrafter"/>
</dbReference>
<dbReference type="InterPro" id="IPR029016">
    <property type="entry name" value="GAF-like_dom_sf"/>
</dbReference>
<keyword evidence="1" id="KW-0805">Transcription regulation</keyword>
<dbReference type="InterPro" id="IPR036390">
    <property type="entry name" value="WH_DNA-bd_sf"/>
</dbReference>
<dbReference type="EMBL" id="VOQR01000001">
    <property type="protein sequence ID" value="TXC69661.1"/>
    <property type="molecule type" value="Genomic_DNA"/>
</dbReference>
<dbReference type="PROSITE" id="PS51077">
    <property type="entry name" value="HTH_ICLR"/>
    <property type="match status" value="1"/>
</dbReference>
<dbReference type="InterPro" id="IPR005471">
    <property type="entry name" value="Tscrpt_reg_IclR_N"/>
</dbReference>
<comment type="caution">
    <text evidence="6">The sequence shown here is derived from an EMBL/GenBank/DDBJ whole genome shotgun (WGS) entry which is preliminary data.</text>
</comment>
<reference evidence="6 7" key="1">
    <citation type="journal article" date="2013" name="Antonie Van Leeuwenhoek">
        <title>Sphingomonas ginsenosidivorax sp. nov., with the ability to transform ginsenosides.</title>
        <authorList>
            <person name="Jin X.F."/>
            <person name="Kim J.K."/>
            <person name="Liu Q.M."/>
            <person name="Kang M.S."/>
            <person name="He D."/>
            <person name="Jin F.X."/>
            <person name="Kim S.C."/>
            <person name="Im W.T."/>
        </authorList>
    </citation>
    <scope>NUCLEOTIDE SEQUENCE [LARGE SCALE GENOMIC DNA]</scope>
    <source>
        <strain evidence="6 7">KHI67</strain>
    </source>
</reference>
<feature type="domain" description="IclR-ED" evidence="5">
    <location>
        <begin position="85"/>
        <end position="261"/>
    </location>
</feature>
<name>A0A5C6UBS1_9SPHN</name>
<sequence>MTEVADRTRDPSGNPDEAVARIVGAQTLERGLDLLERAARDPMSILDLIRQSGINRGVVYRLVSVLTARNYLSMTSDGRLCGGSTLLQLGQAASASTDIVTVTQPHLEALAQRTGLSAFLARRDGDHSVHLSRVAGTERIAVTSQPGTRRLLPETGLGKTLMSDDDRANCERLCDRVDERYRQADLYDQLATVRTKGVLNQIGPAPDFINSVCAPIRDAAGRIVGAINIAAPAHYLDAETMALYTPLVTETARAVSRALGAVDRTTAAG</sequence>
<dbReference type="InterPro" id="IPR036388">
    <property type="entry name" value="WH-like_DNA-bd_sf"/>
</dbReference>
<dbReference type="SUPFAM" id="SSF46785">
    <property type="entry name" value="Winged helix' DNA-binding domain"/>
    <property type="match status" value="1"/>
</dbReference>
<dbReference type="PANTHER" id="PTHR30136">
    <property type="entry name" value="HELIX-TURN-HELIX TRANSCRIPTIONAL REGULATOR, ICLR FAMILY"/>
    <property type="match status" value="1"/>
</dbReference>
<feature type="domain" description="HTH iclR-type" evidence="4">
    <location>
        <begin position="25"/>
        <end position="91"/>
    </location>
</feature>
<dbReference type="InterPro" id="IPR050707">
    <property type="entry name" value="HTH_MetabolicPath_Reg"/>
</dbReference>
<dbReference type="Proteomes" id="UP000321250">
    <property type="component" value="Unassembled WGS sequence"/>
</dbReference>
<keyword evidence="3" id="KW-0804">Transcription</keyword>
<proteinExistence type="predicted"/>
<dbReference type="RefSeq" id="WP_147079126.1">
    <property type="nucleotide sequence ID" value="NZ_VOQR01000001.1"/>
</dbReference>
<evidence type="ECO:0000256" key="3">
    <source>
        <dbReference type="ARBA" id="ARBA00023163"/>
    </source>
</evidence>